<name>A0A8J2PC62_9HEXA</name>
<evidence type="ECO:0000259" key="6">
    <source>
        <dbReference type="PROSITE" id="PS50145"/>
    </source>
</evidence>
<dbReference type="PANTHER" id="PTHR15933:SF20">
    <property type="entry name" value="F-BOX DOMAIN-CONTAINING PROTEIN"/>
    <property type="match status" value="1"/>
</dbReference>
<feature type="domain" description="TRAF-type" evidence="6">
    <location>
        <begin position="111"/>
        <end position="153"/>
    </location>
</feature>
<evidence type="ECO:0000313" key="8">
    <source>
        <dbReference type="EMBL" id="CAG7815848.1"/>
    </source>
</evidence>
<reference evidence="8" key="1">
    <citation type="submission" date="2021-06" db="EMBL/GenBank/DDBJ databases">
        <authorList>
            <person name="Hodson N. C."/>
            <person name="Mongue J. A."/>
            <person name="Jaron S. K."/>
        </authorList>
    </citation>
    <scope>NUCLEOTIDE SEQUENCE</scope>
</reference>
<evidence type="ECO:0000256" key="1">
    <source>
        <dbReference type="ARBA" id="ARBA00022723"/>
    </source>
</evidence>
<proteinExistence type="predicted"/>
<evidence type="ECO:0000259" key="7">
    <source>
        <dbReference type="PROSITE" id="PS50181"/>
    </source>
</evidence>
<feature type="compositionally biased region" description="Basic and acidic residues" evidence="5">
    <location>
        <begin position="279"/>
        <end position="297"/>
    </location>
</feature>
<comment type="caution">
    <text evidence="8">The sequence shown here is derived from an EMBL/GenBank/DDBJ whole genome shotgun (WGS) entry which is preliminary data.</text>
</comment>
<dbReference type="GO" id="GO:0061630">
    <property type="term" value="F:ubiquitin protein ligase activity"/>
    <property type="evidence" value="ECO:0007669"/>
    <property type="project" value="InterPro"/>
</dbReference>
<dbReference type="PANTHER" id="PTHR15933">
    <property type="entry name" value="PROTEIN CBG16327"/>
    <property type="match status" value="1"/>
</dbReference>
<dbReference type="InterPro" id="IPR001810">
    <property type="entry name" value="F-box_dom"/>
</dbReference>
<organism evidence="8 9">
    <name type="scientific">Allacma fusca</name>
    <dbReference type="NCBI Taxonomy" id="39272"/>
    <lineage>
        <taxon>Eukaryota</taxon>
        <taxon>Metazoa</taxon>
        <taxon>Ecdysozoa</taxon>
        <taxon>Arthropoda</taxon>
        <taxon>Hexapoda</taxon>
        <taxon>Collembola</taxon>
        <taxon>Symphypleona</taxon>
        <taxon>Sminthuridae</taxon>
        <taxon>Allacma</taxon>
    </lineage>
</organism>
<sequence length="533" mass="60489">MVNINGNVHTCDRLNQILFPGNSQPSVAGKSVVGGEPSLESLYTYEVENFKTEDEFKSEHESHCDKCFSVRKCQKLNILRANSPKEVIDCPIVLCRLLCGHEFHECKRDEHNLLCSKVKVCCVNAGNGCPMVMERRLIAKHLETCPASVVVCTMEWNRWPMPYGENPVVIELGKNQLDLEFLRRDERTAAEWREQLPQRLRNCLKTALNSKYPVMPLGVSGNRIPYCITSENMVEKVGGNLLDQVGESEHDDSSDSPWGAKRSPPGLQESVCNKLAPSGKERHADKTSGSLDGDKVTLKPIDPNPRLNPIVEIVPRSKIKPRNIFTFMCAREFRRDEYAGHFQYVHSAVLTQLNGWLFNRCPMAAQGCSFGVERMFPLDSNHRIIYNKDVDAFCTTQIDCDIVETEPKDTVSGEYYQPTVLCDIPFEVLVHLTQYLDPLSLSSLSMTCSLMREVCAFVVVNRGIVVLQWEKTPSEIGWEVVSKKWLFSTSFSPIRKWSFADVGRLSNHIKNCPCYERQISDKPFSYYVTLDDL</sequence>
<dbReference type="AlphaFoldDB" id="A0A8J2PC62"/>
<keyword evidence="3 4" id="KW-0862">Zinc</keyword>
<dbReference type="Pfam" id="PF15965">
    <property type="entry name" value="zf-TRAF_2"/>
    <property type="match status" value="1"/>
</dbReference>
<dbReference type="Pfam" id="PF15966">
    <property type="entry name" value="F-box_4"/>
    <property type="match status" value="1"/>
</dbReference>
<dbReference type="Proteomes" id="UP000708208">
    <property type="component" value="Unassembled WGS sequence"/>
</dbReference>
<feature type="domain" description="F-box" evidence="7">
    <location>
        <begin position="418"/>
        <end position="472"/>
    </location>
</feature>
<dbReference type="PROSITE" id="PS50145">
    <property type="entry name" value="ZF_TRAF"/>
    <property type="match status" value="1"/>
</dbReference>
<dbReference type="EMBL" id="CAJVCH010354130">
    <property type="protein sequence ID" value="CAG7815848.1"/>
    <property type="molecule type" value="Genomic_DNA"/>
</dbReference>
<evidence type="ECO:0000256" key="2">
    <source>
        <dbReference type="ARBA" id="ARBA00022771"/>
    </source>
</evidence>
<evidence type="ECO:0000313" key="9">
    <source>
        <dbReference type="Proteomes" id="UP000708208"/>
    </source>
</evidence>
<accession>A0A8J2PC62</accession>
<dbReference type="GO" id="GO:0008270">
    <property type="term" value="F:zinc ion binding"/>
    <property type="evidence" value="ECO:0007669"/>
    <property type="project" value="UniProtKB-KW"/>
</dbReference>
<dbReference type="InterPro" id="IPR001293">
    <property type="entry name" value="Znf_TRAF"/>
</dbReference>
<dbReference type="InterPro" id="IPR031890">
    <property type="entry name" value="Fbxo30/Fbxo40"/>
</dbReference>
<evidence type="ECO:0000256" key="4">
    <source>
        <dbReference type="PROSITE-ProRule" id="PRU00207"/>
    </source>
</evidence>
<evidence type="ECO:0000256" key="3">
    <source>
        <dbReference type="ARBA" id="ARBA00022833"/>
    </source>
</evidence>
<evidence type="ECO:0008006" key="10">
    <source>
        <dbReference type="Google" id="ProtNLM"/>
    </source>
</evidence>
<gene>
    <name evidence="8" type="ORF">AFUS01_LOCUS26498</name>
</gene>
<feature type="zinc finger region" description="TRAF-type" evidence="4">
    <location>
        <begin position="111"/>
        <end position="153"/>
    </location>
</feature>
<evidence type="ECO:0000256" key="5">
    <source>
        <dbReference type="SAM" id="MobiDB-lite"/>
    </source>
</evidence>
<keyword evidence="2 4" id="KW-0863">Zinc-finger</keyword>
<dbReference type="OrthoDB" id="5918172at2759"/>
<keyword evidence="9" id="KW-1185">Reference proteome</keyword>
<protein>
    <recommendedName>
        <fullName evidence="10">F-box protein 40</fullName>
    </recommendedName>
</protein>
<keyword evidence="1 4" id="KW-0479">Metal-binding</keyword>
<feature type="region of interest" description="Disordered" evidence="5">
    <location>
        <begin position="244"/>
        <end position="301"/>
    </location>
</feature>
<dbReference type="PROSITE" id="PS50181">
    <property type="entry name" value="FBOX"/>
    <property type="match status" value="1"/>
</dbReference>